<evidence type="ECO:0000313" key="3">
    <source>
        <dbReference type="Proteomes" id="UP000003688"/>
    </source>
</evidence>
<reference evidence="2 3" key="1">
    <citation type="journal article" date="2011" name="J. Bacteriol.">
        <title>Genome sequence of 'Pedosphaera parvula' Ellin514, an aerobic Verrucomicrobial isolate from pasture soil.</title>
        <authorList>
            <person name="Kant R."/>
            <person name="van Passel M.W."/>
            <person name="Sangwan P."/>
            <person name="Palva A."/>
            <person name="Lucas S."/>
            <person name="Copeland A."/>
            <person name="Lapidus A."/>
            <person name="Glavina Del Rio T."/>
            <person name="Dalin E."/>
            <person name="Tice H."/>
            <person name="Bruce D."/>
            <person name="Goodwin L."/>
            <person name="Pitluck S."/>
            <person name="Chertkov O."/>
            <person name="Larimer F.W."/>
            <person name="Land M.L."/>
            <person name="Hauser L."/>
            <person name="Brettin T.S."/>
            <person name="Detter J.C."/>
            <person name="Han S."/>
            <person name="de Vos W.M."/>
            <person name="Janssen P.H."/>
            <person name="Smidt H."/>
        </authorList>
    </citation>
    <scope>NUCLEOTIDE SEQUENCE [LARGE SCALE GENOMIC DNA]</scope>
    <source>
        <strain evidence="2 3">Ellin514</strain>
    </source>
</reference>
<dbReference type="AlphaFoldDB" id="B9XLA8"/>
<protein>
    <recommendedName>
        <fullName evidence="4">Type II secretory pathway pseudopilin PulG-like protein</fullName>
    </recommendedName>
</protein>
<accession>B9XLA8</accession>
<dbReference type="STRING" id="320771.Cflav_PD1859"/>
<keyword evidence="1" id="KW-1133">Transmembrane helix</keyword>
<feature type="transmembrane region" description="Helical" evidence="1">
    <location>
        <begin position="19"/>
        <end position="38"/>
    </location>
</feature>
<keyword evidence="1" id="KW-0812">Transmembrane</keyword>
<evidence type="ECO:0000313" key="2">
    <source>
        <dbReference type="EMBL" id="EEF59311.1"/>
    </source>
</evidence>
<evidence type="ECO:0000256" key="1">
    <source>
        <dbReference type="SAM" id="Phobius"/>
    </source>
</evidence>
<evidence type="ECO:0008006" key="4">
    <source>
        <dbReference type="Google" id="ProtNLM"/>
    </source>
</evidence>
<proteinExistence type="predicted"/>
<comment type="caution">
    <text evidence="2">The sequence shown here is derived from an EMBL/GenBank/DDBJ whole genome shotgun (WGS) entry which is preliminary data.</text>
</comment>
<dbReference type="PANTHER" id="PTHR30093">
    <property type="entry name" value="GENERAL SECRETION PATHWAY PROTEIN G"/>
    <property type="match status" value="1"/>
</dbReference>
<organism evidence="2 3">
    <name type="scientific">Pedosphaera parvula (strain Ellin514)</name>
    <dbReference type="NCBI Taxonomy" id="320771"/>
    <lineage>
        <taxon>Bacteria</taxon>
        <taxon>Pseudomonadati</taxon>
        <taxon>Verrucomicrobiota</taxon>
        <taxon>Pedosphaerae</taxon>
        <taxon>Pedosphaerales</taxon>
        <taxon>Pedosphaeraceae</taxon>
        <taxon>Pedosphaera</taxon>
    </lineage>
</organism>
<sequence>MTTNAQITRRVQAFTLIELLLAIVTVVILVGVLLPALLTAKSRRQRSDCTNNLKQIGVSFRMWSGDSGDKYQMGVESKYGGSMGAIVTGEVFRHFECMSNELNMPLVLTCPSDDRLPAATFKTLANTNLSYFVGVDADDSQPQAFLSGDRNLMTNGVAAGTGSAVVRSNFTLTFSERMHGRKGNIGLGDGSVQWVDSVGLQKLLQSTGSDTNRLAMP</sequence>
<dbReference type="RefSeq" id="WP_007416599.1">
    <property type="nucleotide sequence ID" value="NZ_ABOX02000029.1"/>
</dbReference>
<dbReference type="SUPFAM" id="SSF54523">
    <property type="entry name" value="Pili subunits"/>
    <property type="match status" value="1"/>
</dbReference>
<dbReference type="Gene3D" id="3.30.700.10">
    <property type="entry name" value="Glycoprotein, Type 4 Pilin"/>
    <property type="match status" value="1"/>
</dbReference>
<keyword evidence="1" id="KW-0472">Membrane</keyword>
<keyword evidence="3" id="KW-1185">Reference proteome</keyword>
<name>B9XLA8_PEDPL</name>
<gene>
    <name evidence="2" type="ORF">Cflav_PD1859</name>
</gene>
<dbReference type="Proteomes" id="UP000003688">
    <property type="component" value="Unassembled WGS sequence"/>
</dbReference>
<dbReference type="InterPro" id="IPR045584">
    <property type="entry name" value="Pilin-like"/>
</dbReference>
<dbReference type="OrthoDB" id="204063at2"/>
<dbReference type="EMBL" id="ABOX02000029">
    <property type="protein sequence ID" value="EEF59311.1"/>
    <property type="molecule type" value="Genomic_DNA"/>
</dbReference>